<evidence type="ECO:0000259" key="7">
    <source>
        <dbReference type="Pfam" id="PF14322"/>
    </source>
</evidence>
<dbReference type="PROSITE" id="PS51257">
    <property type="entry name" value="PROKAR_LIPOPROTEIN"/>
    <property type="match status" value="1"/>
</dbReference>
<evidence type="ECO:0000256" key="5">
    <source>
        <dbReference type="ARBA" id="ARBA00023237"/>
    </source>
</evidence>
<dbReference type="InterPro" id="IPR033985">
    <property type="entry name" value="SusD-like_N"/>
</dbReference>
<evidence type="ECO:0000256" key="2">
    <source>
        <dbReference type="ARBA" id="ARBA00006275"/>
    </source>
</evidence>
<dbReference type="Proteomes" id="UP000661715">
    <property type="component" value="Unassembled WGS sequence"/>
</dbReference>
<dbReference type="Gene3D" id="1.25.40.390">
    <property type="match status" value="1"/>
</dbReference>
<comment type="subcellular location">
    <subcellularLocation>
        <location evidence="1">Cell outer membrane</location>
    </subcellularLocation>
</comment>
<comment type="similarity">
    <text evidence="2">Belongs to the SusD family.</text>
</comment>
<dbReference type="InterPro" id="IPR012944">
    <property type="entry name" value="SusD_RagB_dom"/>
</dbReference>
<keyword evidence="9" id="KW-1185">Reference proteome</keyword>
<evidence type="ECO:0000256" key="3">
    <source>
        <dbReference type="ARBA" id="ARBA00022729"/>
    </source>
</evidence>
<organism evidence="8 9">
    <name type="scientific">Flavobacterium pokkalii</name>
    <dbReference type="NCBI Taxonomy" id="1940408"/>
    <lineage>
        <taxon>Bacteria</taxon>
        <taxon>Pseudomonadati</taxon>
        <taxon>Bacteroidota</taxon>
        <taxon>Flavobacteriia</taxon>
        <taxon>Flavobacteriales</taxon>
        <taxon>Flavobacteriaceae</taxon>
        <taxon>Flavobacterium</taxon>
    </lineage>
</organism>
<dbReference type="Pfam" id="PF14322">
    <property type="entry name" value="SusD-like_3"/>
    <property type="match status" value="1"/>
</dbReference>
<evidence type="ECO:0000256" key="4">
    <source>
        <dbReference type="ARBA" id="ARBA00023136"/>
    </source>
</evidence>
<evidence type="ECO:0000313" key="8">
    <source>
        <dbReference type="EMBL" id="MBD0724445.1"/>
    </source>
</evidence>
<accession>A0ABR7UR19</accession>
<keyword evidence="5" id="KW-0998">Cell outer membrane</keyword>
<dbReference type="EMBL" id="NASZ01000004">
    <property type="protein sequence ID" value="MBD0724445.1"/>
    <property type="molecule type" value="Genomic_DNA"/>
</dbReference>
<dbReference type="RefSeq" id="WP_188219886.1">
    <property type="nucleotide sequence ID" value="NZ_NASZ01000004.1"/>
</dbReference>
<sequence>MKRYILRRIIIGSVVLFSFAGCSDILEEKPHDFYEPGYFKTEQGVIQGLTSHYAHLRWIYGQAYYYNSVQTGTDEHTYAQSADGNFKDHDLSGVGVINPTSSRADVVWNNSYNDINTASGIIENGAAVGVANSLIAESRFFRAFDYFLLVQNFGGVPLDLGAGELKFNTKPSRSSKRNTVSEVYTKAIFPDLVIAVNELPDTPRLTGTATKTLARLYLAKAYLTYAWWLENPNNIPTYPDTPRTDPDGHNSQWYFQKAYDIALEGINNPGSYGLLDYYYDVNLGANDRNKEMMLYADHTEESEYYNGGSLSYGSGGSPDNFAGWMGTWNYTAIRSKNASGTSVSSVQRAADQFLGRPWTRMAPPIEVFTKTFADKTNDSRYDGTFTAVYRGNWNLKGTGLTDVTTLFNANSLAVTPNSAILTFLNDEPTTAISYPSGAGDSGVGAGVLPGRSDYVISPQGISRIVYPGLWKLGPYRTDNDGGLGQPNAGSTRPFPIAKFSELYFVAAEAAVKGATGSMTARNLINVIRARAGKWRWDNNGNMAKNADNSILLTSATPAIIDINYILAERSREYYGEGYRWYDLVRTQKWNELAGTYSIGGSNYGQHTPQLVTRTIEPYHYLRPIPQGQIDLMEMSDAEKAAYQNPGYNN</sequence>
<comment type="caution">
    <text evidence="8">The sequence shown here is derived from an EMBL/GenBank/DDBJ whole genome shotgun (WGS) entry which is preliminary data.</text>
</comment>
<gene>
    <name evidence="8" type="ORF">B6A10_04565</name>
</gene>
<name>A0ABR7UR19_9FLAO</name>
<feature type="domain" description="SusD-like N-terminal" evidence="7">
    <location>
        <begin position="76"/>
        <end position="223"/>
    </location>
</feature>
<keyword evidence="4" id="KW-0472">Membrane</keyword>
<dbReference type="SUPFAM" id="SSF48452">
    <property type="entry name" value="TPR-like"/>
    <property type="match status" value="1"/>
</dbReference>
<dbReference type="Pfam" id="PF07980">
    <property type="entry name" value="SusD_RagB"/>
    <property type="match status" value="1"/>
</dbReference>
<protein>
    <submittedName>
        <fullName evidence="8">RagB/SusD family nutrient uptake outer membrane protein</fullName>
    </submittedName>
</protein>
<reference evidence="8 9" key="1">
    <citation type="journal article" date="2020" name="Microbiol. Res.">
        <title>Flavobacterium pokkalii sp. nov., a novel plant growth promoting native rhizobacteria isolated from pokkali rice grown in coastal saline affected agricultural regions of southern India, Kerala.</title>
        <authorList>
            <person name="Menon R.R."/>
            <person name="Kumari S."/>
            <person name="Viver T."/>
            <person name="Rameshkumar N."/>
        </authorList>
    </citation>
    <scope>NUCLEOTIDE SEQUENCE [LARGE SCALE GENOMIC DNA]</scope>
    <source>
        <strain evidence="8 9">L1I52</strain>
    </source>
</reference>
<dbReference type="InterPro" id="IPR011990">
    <property type="entry name" value="TPR-like_helical_dom_sf"/>
</dbReference>
<evidence type="ECO:0000313" key="9">
    <source>
        <dbReference type="Proteomes" id="UP000661715"/>
    </source>
</evidence>
<keyword evidence="3" id="KW-0732">Signal</keyword>
<feature type="domain" description="RagB/SusD" evidence="6">
    <location>
        <begin position="485"/>
        <end position="647"/>
    </location>
</feature>
<evidence type="ECO:0000256" key="1">
    <source>
        <dbReference type="ARBA" id="ARBA00004442"/>
    </source>
</evidence>
<evidence type="ECO:0000259" key="6">
    <source>
        <dbReference type="Pfam" id="PF07980"/>
    </source>
</evidence>
<proteinExistence type="inferred from homology"/>